<comment type="caution">
    <text evidence="6">The sequence shown here is derived from an EMBL/GenBank/DDBJ whole genome shotgun (WGS) entry which is preliminary data.</text>
</comment>
<evidence type="ECO:0000256" key="2">
    <source>
        <dbReference type="ARBA" id="ARBA00022448"/>
    </source>
</evidence>
<keyword evidence="7" id="KW-1185">Reference proteome</keyword>
<dbReference type="InterPro" id="IPR051455">
    <property type="entry name" value="Bact_solute-bind_prot3"/>
</dbReference>
<proteinExistence type="inferred from homology"/>
<dbReference type="CDD" id="cd13688">
    <property type="entry name" value="PBP2_GltI_DEBP"/>
    <property type="match status" value="1"/>
</dbReference>
<reference evidence="6 7" key="1">
    <citation type="submission" date="2024-01" db="EMBL/GenBank/DDBJ databases">
        <title>Draft genome sequences of three bacterial strains isolated from Acacia saligna represent a potential new species within the genus Rhizobium.</title>
        <authorList>
            <person name="Tambong J.T."/>
            <person name="Mnasri B."/>
        </authorList>
    </citation>
    <scope>NUCLEOTIDE SEQUENCE [LARGE SCALE GENOMIC DNA]</scope>
    <source>
        <strain evidence="6 7">1AS12I</strain>
    </source>
</reference>
<dbReference type="Gene3D" id="3.40.190.10">
    <property type="entry name" value="Periplasmic binding protein-like II"/>
    <property type="match status" value="2"/>
</dbReference>
<dbReference type="SUPFAM" id="SSF53850">
    <property type="entry name" value="Periplasmic binding protein-like II"/>
    <property type="match status" value="1"/>
</dbReference>
<gene>
    <name evidence="6" type="ORF">V8Q02_01265</name>
</gene>
<evidence type="ECO:0000313" key="7">
    <source>
        <dbReference type="Proteomes" id="UP001531129"/>
    </source>
</evidence>
<comment type="similarity">
    <text evidence="1">Belongs to the bacterial solute-binding protein 3 family.</text>
</comment>
<dbReference type="PANTHER" id="PTHR30085">
    <property type="entry name" value="AMINO ACID ABC TRANSPORTER PERMEASE"/>
    <property type="match status" value="1"/>
</dbReference>
<dbReference type="RefSeq" id="WP_335910462.1">
    <property type="nucleotide sequence ID" value="NZ_JBAMYB010000001.1"/>
</dbReference>
<evidence type="ECO:0000313" key="6">
    <source>
        <dbReference type="EMBL" id="MEI1246657.1"/>
    </source>
</evidence>
<dbReference type="InterPro" id="IPR001638">
    <property type="entry name" value="Solute-binding_3/MltF_N"/>
</dbReference>
<feature type="chain" id="PRO_5046827425" evidence="4">
    <location>
        <begin position="19"/>
        <end position="293"/>
    </location>
</feature>
<dbReference type="Proteomes" id="UP001531129">
    <property type="component" value="Unassembled WGS sequence"/>
</dbReference>
<evidence type="ECO:0000256" key="3">
    <source>
        <dbReference type="ARBA" id="ARBA00022729"/>
    </source>
</evidence>
<dbReference type="SMART" id="SM00062">
    <property type="entry name" value="PBPb"/>
    <property type="match status" value="1"/>
</dbReference>
<keyword evidence="2" id="KW-0813">Transport</keyword>
<keyword evidence="3 4" id="KW-0732">Signal</keyword>
<evidence type="ECO:0000256" key="1">
    <source>
        <dbReference type="ARBA" id="ARBA00010333"/>
    </source>
</evidence>
<sequence length="293" mass="32032">MAALAAALVAGMACTAYADETATLKRIAATSTIRIGQRVSSVPFSYHADRRRVVGYSQDIMLNIVAAVQNELKLQSLTIALAPITSQNWIPLLINGTIDIECSSTSHTVDREQKVAFSNTIFVIGTRILSHKDAGIKDFGDLAGRRVVITAGTTAERSLHRFNEEHSAGMVITAAKEHDVAFQQLEAGTVAAFVMDDALLYGERAKAREPDDWIVTGTPLALEAYACTMRRDDAPFKALVDRAIATLMASGEARTLYDKWFTQPIPPKGMNLNWPISNRLVELFNAPNDRPIE</sequence>
<dbReference type="EMBL" id="JBAMYC010000001">
    <property type="protein sequence ID" value="MEI1246657.1"/>
    <property type="molecule type" value="Genomic_DNA"/>
</dbReference>
<dbReference type="Pfam" id="PF00497">
    <property type="entry name" value="SBP_bac_3"/>
    <property type="match status" value="1"/>
</dbReference>
<protein>
    <submittedName>
        <fullName evidence="6">Transporter substrate-binding domain-containing protein</fullName>
    </submittedName>
</protein>
<feature type="signal peptide" evidence="4">
    <location>
        <begin position="1"/>
        <end position="18"/>
    </location>
</feature>
<organism evidence="6 7">
    <name type="scientific">Rhizobium aouanii</name>
    <dbReference type="NCBI Taxonomy" id="3118145"/>
    <lineage>
        <taxon>Bacteria</taxon>
        <taxon>Pseudomonadati</taxon>
        <taxon>Pseudomonadota</taxon>
        <taxon>Alphaproteobacteria</taxon>
        <taxon>Hyphomicrobiales</taxon>
        <taxon>Rhizobiaceae</taxon>
        <taxon>Rhizobium/Agrobacterium group</taxon>
        <taxon>Rhizobium</taxon>
    </lineage>
</organism>
<evidence type="ECO:0000259" key="5">
    <source>
        <dbReference type="SMART" id="SM00062"/>
    </source>
</evidence>
<accession>A0ABU8CCV1</accession>
<name>A0ABU8CCV1_9HYPH</name>
<evidence type="ECO:0000256" key="4">
    <source>
        <dbReference type="SAM" id="SignalP"/>
    </source>
</evidence>
<dbReference type="PANTHER" id="PTHR30085:SF2">
    <property type="entry name" value="GLUTAMATE_ASPARTATE IMPORT SOLUTE-BINDING PROTEIN"/>
    <property type="match status" value="1"/>
</dbReference>
<feature type="domain" description="Solute-binding protein family 3/N-terminal" evidence="5">
    <location>
        <begin position="32"/>
        <end position="264"/>
    </location>
</feature>